<gene>
    <name evidence="7" type="primary">106079139</name>
</gene>
<dbReference type="VEuPathDB" id="VectorBase:BGLB024636"/>
<evidence type="ECO:0000256" key="2">
    <source>
        <dbReference type="ARBA" id="ARBA00022679"/>
    </source>
</evidence>
<organism evidence="7 8">
    <name type="scientific">Biomphalaria glabrata</name>
    <name type="common">Bloodfluke planorb</name>
    <name type="synonym">Freshwater snail</name>
    <dbReference type="NCBI Taxonomy" id="6526"/>
    <lineage>
        <taxon>Eukaryota</taxon>
        <taxon>Metazoa</taxon>
        <taxon>Spiralia</taxon>
        <taxon>Lophotrochozoa</taxon>
        <taxon>Mollusca</taxon>
        <taxon>Gastropoda</taxon>
        <taxon>Heterobranchia</taxon>
        <taxon>Euthyneura</taxon>
        <taxon>Panpulmonata</taxon>
        <taxon>Hygrophila</taxon>
        <taxon>Lymnaeoidea</taxon>
        <taxon>Planorbidae</taxon>
        <taxon>Biomphalaria</taxon>
    </lineage>
</organism>
<sequence>MASSLARFRNTMKPTPEKITCPYYPKPKDTRDEKFPTFTKDLYFSAFPAPIPVRQIDDDKEVDHNQLLKQMANLGSGRFGKTFTVMPKDFTNYACTIVPKQNSKLMVALTRVETSKVDYLDILRATDPFILDAKEPSPFICKILLRFRSLLPYQVEHYVFVSEYWIDALSMCKYLQDLGFMKEGKTRFYLMELADAVMYIHSRGMILRRLSLCSLLIEPSGHLKLTPYSLCEQNLDCGQPCNMLVKICGDQFYASPEVVFGVDVQYAADWWSFGVIAFQLLTGRLPFTGRTLGDLGKAITEENVEFPSTMSGEAVALIKYLLHKDPRRRLGFSHDFTTGSESGSMAIKSHPFFQGIAWLNVRNTLITPPVQPLAKHSTSMWKCH</sequence>
<reference evidence="7" key="1">
    <citation type="submission" date="2020-05" db="UniProtKB">
        <authorList>
            <consortium name="EnsemblMetazoa"/>
        </authorList>
    </citation>
    <scope>IDENTIFICATION</scope>
    <source>
        <strain evidence="7">BB02</strain>
    </source>
</reference>
<evidence type="ECO:0000313" key="7">
    <source>
        <dbReference type="EnsemblMetazoa" id="BGLB024636-PB"/>
    </source>
</evidence>
<evidence type="ECO:0000259" key="6">
    <source>
        <dbReference type="PROSITE" id="PS50011"/>
    </source>
</evidence>
<keyword evidence="4" id="KW-0418">Kinase</keyword>
<dbReference type="SMART" id="SM00220">
    <property type="entry name" value="S_TKc"/>
    <property type="match status" value="1"/>
</dbReference>
<dbReference type="OrthoDB" id="6107696at2759"/>
<keyword evidence="3" id="KW-0547">Nucleotide-binding</keyword>
<dbReference type="Proteomes" id="UP000076420">
    <property type="component" value="Unassembled WGS sequence"/>
</dbReference>
<evidence type="ECO:0000256" key="1">
    <source>
        <dbReference type="ARBA" id="ARBA00022527"/>
    </source>
</evidence>
<dbReference type="PROSITE" id="PS50011">
    <property type="entry name" value="PROTEIN_KINASE_DOM"/>
    <property type="match status" value="1"/>
</dbReference>
<evidence type="ECO:0000256" key="3">
    <source>
        <dbReference type="ARBA" id="ARBA00022741"/>
    </source>
</evidence>
<dbReference type="GO" id="GO:0004674">
    <property type="term" value="F:protein serine/threonine kinase activity"/>
    <property type="evidence" value="ECO:0007669"/>
    <property type="project" value="UniProtKB-KW"/>
</dbReference>
<dbReference type="InterPro" id="IPR000719">
    <property type="entry name" value="Prot_kinase_dom"/>
</dbReference>
<accession>A0A2C9KXL9</accession>
<dbReference type="Gene3D" id="1.10.510.10">
    <property type="entry name" value="Transferase(Phosphotransferase) domain 1"/>
    <property type="match status" value="1"/>
</dbReference>
<dbReference type="VEuPathDB" id="VectorBase:BGLAX_027967"/>
<dbReference type="Gene3D" id="3.30.200.20">
    <property type="entry name" value="Phosphorylase Kinase, domain 1"/>
    <property type="match status" value="1"/>
</dbReference>
<dbReference type="PANTHER" id="PTHR24351">
    <property type="entry name" value="RIBOSOMAL PROTEIN S6 KINASE"/>
    <property type="match status" value="1"/>
</dbReference>
<dbReference type="Pfam" id="PF00069">
    <property type="entry name" value="Pkinase"/>
    <property type="match status" value="1"/>
</dbReference>
<protein>
    <recommendedName>
        <fullName evidence="6">Protein kinase domain-containing protein</fullName>
    </recommendedName>
</protein>
<evidence type="ECO:0000313" key="8">
    <source>
        <dbReference type="Proteomes" id="UP000076420"/>
    </source>
</evidence>
<dbReference type="EnsemblMetazoa" id="BGLB024636-RB">
    <property type="protein sequence ID" value="BGLB024636-PB"/>
    <property type="gene ID" value="BGLB024636"/>
</dbReference>
<proteinExistence type="predicted"/>
<feature type="domain" description="Protein kinase" evidence="6">
    <location>
        <begin position="68"/>
        <end position="353"/>
    </location>
</feature>
<name>A0A2C9KXL9_BIOGL</name>
<dbReference type="KEGG" id="bgt:106079139"/>
<keyword evidence="5" id="KW-0067">ATP-binding</keyword>
<evidence type="ECO:0000256" key="4">
    <source>
        <dbReference type="ARBA" id="ARBA00022777"/>
    </source>
</evidence>
<keyword evidence="2" id="KW-0808">Transferase</keyword>
<dbReference type="InterPro" id="IPR011009">
    <property type="entry name" value="Kinase-like_dom_sf"/>
</dbReference>
<keyword evidence="1" id="KW-0723">Serine/threonine-protein kinase</keyword>
<dbReference type="SUPFAM" id="SSF56112">
    <property type="entry name" value="Protein kinase-like (PK-like)"/>
    <property type="match status" value="1"/>
</dbReference>
<dbReference type="AlphaFoldDB" id="A0A2C9KXL9"/>
<dbReference type="STRING" id="6526.A0A2C9KXL9"/>
<dbReference type="GO" id="GO:0005524">
    <property type="term" value="F:ATP binding"/>
    <property type="evidence" value="ECO:0007669"/>
    <property type="project" value="UniProtKB-KW"/>
</dbReference>
<evidence type="ECO:0000256" key="5">
    <source>
        <dbReference type="ARBA" id="ARBA00022840"/>
    </source>
</evidence>